<dbReference type="SMART" id="SM00112">
    <property type="entry name" value="CA"/>
    <property type="match status" value="3"/>
</dbReference>
<evidence type="ECO:0000256" key="4">
    <source>
        <dbReference type="ARBA" id="ARBA00023136"/>
    </source>
</evidence>
<dbReference type="Gene3D" id="2.60.120.200">
    <property type="match status" value="1"/>
</dbReference>
<dbReference type="PROSITE" id="PS00232">
    <property type="entry name" value="CADHERIN_1"/>
    <property type="match status" value="1"/>
</dbReference>
<dbReference type="InterPro" id="IPR015919">
    <property type="entry name" value="Cadherin-like_sf"/>
</dbReference>
<evidence type="ECO:0000256" key="2">
    <source>
        <dbReference type="ARBA" id="ARBA00022737"/>
    </source>
</evidence>
<dbReference type="SUPFAM" id="SSF49313">
    <property type="entry name" value="Cadherin-like"/>
    <property type="match status" value="3"/>
</dbReference>
<keyword evidence="7" id="KW-1185">Reference proteome</keyword>
<feature type="domain" description="Cadherin" evidence="6">
    <location>
        <begin position="294"/>
        <end position="397"/>
    </location>
</feature>
<evidence type="ECO:0000256" key="3">
    <source>
        <dbReference type="ARBA" id="ARBA00022837"/>
    </source>
</evidence>
<dbReference type="Proteomes" id="UP000694865">
    <property type="component" value="Unplaced"/>
</dbReference>
<keyword evidence="2" id="KW-0677">Repeat</keyword>
<keyword evidence="4" id="KW-0472">Membrane</keyword>
<name>A0ABM0MPE2_SACKO</name>
<feature type="domain" description="Cadherin" evidence="6">
    <location>
        <begin position="191"/>
        <end position="293"/>
    </location>
</feature>
<keyword evidence="3 5" id="KW-0106">Calcium</keyword>
<dbReference type="InterPro" id="IPR020894">
    <property type="entry name" value="Cadherin_CS"/>
</dbReference>
<accession>A0ABM0MPE2</accession>
<organism evidence="7 8">
    <name type="scientific">Saccoglossus kowalevskii</name>
    <name type="common">Acorn worm</name>
    <dbReference type="NCBI Taxonomy" id="10224"/>
    <lineage>
        <taxon>Eukaryota</taxon>
        <taxon>Metazoa</taxon>
        <taxon>Hemichordata</taxon>
        <taxon>Enteropneusta</taxon>
        <taxon>Harrimaniidae</taxon>
        <taxon>Saccoglossus</taxon>
    </lineage>
</organism>
<proteinExistence type="predicted"/>
<gene>
    <name evidence="8" type="primary">LOC102808653</name>
</gene>
<dbReference type="InterPro" id="IPR002126">
    <property type="entry name" value="Cadherin-like_dom"/>
</dbReference>
<dbReference type="CDD" id="cd11304">
    <property type="entry name" value="Cadherin_repeat"/>
    <property type="match status" value="3"/>
</dbReference>
<dbReference type="Pfam" id="PF00028">
    <property type="entry name" value="Cadherin"/>
    <property type="match status" value="2"/>
</dbReference>
<sequence>MEGNSVNNIRRLIILLIEVHIFSTIHVVYCNDIRCNSYTVNGGSTLLIDVNSSEWLYNLQSSSYTFARIEITPDTSDSLHQSLEVALSPERHSQYENLSIGYNSQTSNLIISGQASSSVYSHILQRVRYNNTADQPSLTTRRIVICLYSGQHSAEQYVCNLTINANKVMSTAIPLEDISNATLNNNCLLFSRKNISVSVIEESPIGTEILSMRTDDPDSHNNKIQYILQYSSNSDLFDVGFTTGVVKTAAILDREENAAYDITVIANDAERECTSITNVRIVLLDINDNSPYFENRQYMVSFGEDFTPSSTVIQITATDLDIGENGSVSYYMEPNNYFGIDSTSGVVSLLSAVDFDTLTSNPLKFNIYAKDHGSISRKSVVKFVALVSDVNDNAPTFAMDKHTITIDSEFPKLQPLCRLNVTDLDSGHNAIVHLRLRNDYNIFGISYENALILTQDSVLALDQSAIFRLEIVAEDNGKPPLSTIGVFTVIIETNSSNNCTVGDDIATGTYNFLEGQHKLALNVDMRYPDHVDSATVSIVPCRGYGVIHDYIIDGGESAICSSEIDKLGKVATCGFTSPILVSDKNRVSVSDVSIKSIDGRDRLTFNGVNQYAIYKGDVPRLPSHKHSSLVAFLWFTPRTSNPQENETSTLFSKISFTASLLYSLQIGYNQTLCFHYRTQSGLKRVVFGKIGLNFEKPNQLTFILNRGSNFSVEIYINRRYHGVQVIEQPLIQNVNGFFYMAATPTTDMKSYFKGSIDTLILSEGPLISEHLRCVLACRDWLRVDHMTTGEIDVTFNQVTGDLSLTGAGSDGLYRDILHSLVYINVDTMIPFRCREISTTITSHNISQQNLVRIEFLLMNDFVPVLLVNGHERALFTATHYNKYDNVYVVNTTGMTLTDEDGGVWPYTLEVTMETERDPHEFLNESRPVIGYLCIRNLSAEFRESYTGDGKYSLSGLVRIDALQNELHKLVFITDVIDVRIIFKFVIVDGVHTSSPVYSVFEISSENIIQIQTLTETNYPAVKLNVSSINLFTLFLDIDSMTSLELFIRERFDGTREFLICNNETICSDNNTSSLLMKKRDGKTMNTLEILNAINNVRYFNYKMKNIYKYQPNLKTRRIDVRYHGNANGEKQTRTATILINLEATCKGDISIRSNNALTDAGICSQILSSGGLEVTCDGHPASCDVMSLKSLANIQVLCLIP</sequence>
<dbReference type="PRINTS" id="PR00205">
    <property type="entry name" value="CADHERIN"/>
</dbReference>
<dbReference type="GeneID" id="102808653"/>
<dbReference type="PANTHER" id="PTHR24027">
    <property type="entry name" value="CADHERIN-23"/>
    <property type="match status" value="1"/>
</dbReference>
<dbReference type="PANTHER" id="PTHR24027:SF438">
    <property type="entry name" value="CADHERIN 23"/>
    <property type="match status" value="1"/>
</dbReference>
<dbReference type="PROSITE" id="PS50268">
    <property type="entry name" value="CADHERIN_2"/>
    <property type="match status" value="3"/>
</dbReference>
<dbReference type="RefSeq" id="XP_006821883.1">
    <property type="nucleotide sequence ID" value="XM_006821820.1"/>
</dbReference>
<evidence type="ECO:0000313" key="8">
    <source>
        <dbReference type="RefSeq" id="XP_006821883.1"/>
    </source>
</evidence>
<feature type="domain" description="Cadherin" evidence="6">
    <location>
        <begin position="398"/>
        <end position="512"/>
    </location>
</feature>
<reference evidence="8" key="1">
    <citation type="submission" date="2025-08" db="UniProtKB">
        <authorList>
            <consortium name="RefSeq"/>
        </authorList>
    </citation>
    <scope>IDENTIFICATION</scope>
    <source>
        <tissue evidence="8">Testes</tissue>
    </source>
</reference>
<protein>
    <submittedName>
        <fullName evidence="8">Uncharacterized protein LOC102808653</fullName>
    </submittedName>
</protein>
<dbReference type="InterPro" id="IPR039808">
    <property type="entry name" value="Cadherin"/>
</dbReference>
<evidence type="ECO:0000256" key="5">
    <source>
        <dbReference type="PROSITE-ProRule" id="PRU00043"/>
    </source>
</evidence>
<dbReference type="SUPFAM" id="SSF49899">
    <property type="entry name" value="Concanavalin A-like lectins/glucanases"/>
    <property type="match status" value="1"/>
</dbReference>
<dbReference type="InterPro" id="IPR013320">
    <property type="entry name" value="ConA-like_dom_sf"/>
</dbReference>
<evidence type="ECO:0000256" key="1">
    <source>
        <dbReference type="ARBA" id="ARBA00004370"/>
    </source>
</evidence>
<dbReference type="Gene3D" id="2.60.40.60">
    <property type="entry name" value="Cadherins"/>
    <property type="match status" value="3"/>
</dbReference>
<evidence type="ECO:0000259" key="6">
    <source>
        <dbReference type="PROSITE" id="PS50268"/>
    </source>
</evidence>
<evidence type="ECO:0000313" key="7">
    <source>
        <dbReference type="Proteomes" id="UP000694865"/>
    </source>
</evidence>
<comment type="subcellular location">
    <subcellularLocation>
        <location evidence="1">Membrane</location>
    </subcellularLocation>
</comment>